<name>A0ABW2YTS2_9GAMM</name>
<dbReference type="RefSeq" id="WP_386812979.1">
    <property type="nucleotide sequence ID" value="NZ_JBHTIH010000006.1"/>
</dbReference>
<proteinExistence type="predicted"/>
<sequence length="222" mass="23884">MRVGRAALGALALAALAALAWAAWWLWLRPPRAPAAGAASTITHAACALPPRVAPGDAPRQSAPPSTLAPFRAGDATLAPLAGFSIDARVLSRRDYAHGREGRLAPTDLALGWGRMRDDAVLAQLEINQAGRWYHYRWRGDDAPIPPPEITRSSANMHLIPADKVIARALDAVDEGQRVRIDGWLVDAQSADGWRWRSSTSREDTGAGGCEIVYVCAITRVE</sequence>
<evidence type="ECO:0000313" key="1">
    <source>
        <dbReference type="EMBL" id="MFD0739941.1"/>
    </source>
</evidence>
<reference evidence="2" key="1">
    <citation type="journal article" date="2019" name="Int. J. Syst. Evol. Microbiol.">
        <title>The Global Catalogue of Microorganisms (GCM) 10K type strain sequencing project: providing services to taxonomists for standard genome sequencing and annotation.</title>
        <authorList>
            <consortium name="The Broad Institute Genomics Platform"/>
            <consortium name="The Broad Institute Genome Sequencing Center for Infectious Disease"/>
            <person name="Wu L."/>
            <person name="Ma J."/>
        </authorList>
    </citation>
    <scope>NUCLEOTIDE SEQUENCE [LARGE SCALE GENOMIC DNA]</scope>
    <source>
        <strain evidence="2">CCUG 55491</strain>
    </source>
</reference>
<dbReference type="Proteomes" id="UP001597090">
    <property type="component" value="Unassembled WGS sequence"/>
</dbReference>
<evidence type="ECO:0000313" key="2">
    <source>
        <dbReference type="Proteomes" id="UP001597090"/>
    </source>
</evidence>
<organism evidence="1 2">
    <name type="scientific">Lysobacter koreensis</name>
    <dbReference type="NCBI Taxonomy" id="266122"/>
    <lineage>
        <taxon>Bacteria</taxon>
        <taxon>Pseudomonadati</taxon>
        <taxon>Pseudomonadota</taxon>
        <taxon>Gammaproteobacteria</taxon>
        <taxon>Lysobacterales</taxon>
        <taxon>Lysobacteraceae</taxon>
        <taxon>Lysobacter</taxon>
    </lineage>
</organism>
<protein>
    <recommendedName>
        <fullName evidence="3">SH3 domain-containing protein</fullName>
    </recommendedName>
</protein>
<accession>A0ABW2YTS2</accession>
<keyword evidence="2" id="KW-1185">Reference proteome</keyword>
<evidence type="ECO:0008006" key="3">
    <source>
        <dbReference type="Google" id="ProtNLM"/>
    </source>
</evidence>
<dbReference type="EMBL" id="JBHTIH010000006">
    <property type="protein sequence ID" value="MFD0739941.1"/>
    <property type="molecule type" value="Genomic_DNA"/>
</dbReference>
<comment type="caution">
    <text evidence="1">The sequence shown here is derived from an EMBL/GenBank/DDBJ whole genome shotgun (WGS) entry which is preliminary data.</text>
</comment>
<gene>
    <name evidence="1" type="ORF">ACFQZQ_11710</name>
</gene>